<keyword evidence="4" id="KW-1185">Reference proteome</keyword>
<sequence>MASQLNIEIEGIFPIKRIAVKTTPSMSLNEVLRAAVEKGALNPAGVYALKHGKTQLDLTLSVRFANLPAGAKLVLTGSSPAASSASKITPTSTNAATNQSTSTLASKPIPAQMANIALQIEDGPRIVRKFPTTSTLWDVLKTIETENSPLNLTKRLVAPPPTSSSHLPKALQQMSEAAKKLANEAKPPVYAFPLLILVNKEYSTFSSLKSTSLEACGLRGGSNTSIRLLWKIDSNVGWESVKGEVDAAWVPVSEVSGPLKPASAEVDVAQSAAPISADSKPTISNAMEIDVPPTKLVTPSVPASSLNAGESKMEVENETTVLNGSVGFDRSVKVYAPPPEGSDGPMNIQLPETFFQLSPTELKMAYMATKAKSKQLEEGAPLMTKAMRDAQEELRMKKHPKTMIRVRFPDRVTLQMAFLSTELVAQVYATVTESLRTPTRKFMLYTTPPLQNLDSKKDLTFWKAGLAPATLVYFKWDDGQTEATGSPLNDEYLQKLEELPVPPSQLESLPDISLGVEDEREAERLSAAVAAYAQQYRQQEQQQQQQEEREAGNESGRPEKKVPKWFKFGKK</sequence>
<dbReference type="Pfam" id="PF11470">
    <property type="entry name" value="TUG-UBL1"/>
    <property type="match status" value="1"/>
</dbReference>
<protein>
    <recommendedName>
        <fullName evidence="2">UBX domain-containing protein</fullName>
    </recommendedName>
</protein>
<dbReference type="EMBL" id="QEAP01000460">
    <property type="protein sequence ID" value="TPX66004.1"/>
    <property type="molecule type" value="Genomic_DNA"/>
</dbReference>
<proteinExistence type="predicted"/>
<dbReference type="OrthoDB" id="440781at2759"/>
<dbReference type="STRING" id="246404.A0A507EQ49"/>
<feature type="region of interest" description="Disordered" evidence="1">
    <location>
        <begin position="81"/>
        <end position="104"/>
    </location>
</feature>
<feature type="compositionally biased region" description="Low complexity" evidence="1">
    <location>
        <begin position="534"/>
        <end position="545"/>
    </location>
</feature>
<dbReference type="PROSITE" id="PS50033">
    <property type="entry name" value="UBX"/>
    <property type="match status" value="1"/>
</dbReference>
<feature type="compositionally biased region" description="Basic and acidic residues" evidence="1">
    <location>
        <begin position="546"/>
        <end position="562"/>
    </location>
</feature>
<dbReference type="PANTHER" id="PTHR46467:SF1">
    <property type="entry name" value="TETHER CONTAINING UBX DOMAIN FOR GLUT4"/>
    <property type="match status" value="1"/>
</dbReference>
<comment type="caution">
    <text evidence="3">The sequence shown here is derived from an EMBL/GenBank/DDBJ whole genome shotgun (WGS) entry which is preliminary data.</text>
</comment>
<dbReference type="Pfam" id="PF00789">
    <property type="entry name" value="UBX"/>
    <property type="match status" value="1"/>
</dbReference>
<name>A0A507EQ49_9FUNG</name>
<dbReference type="Gene3D" id="3.10.20.90">
    <property type="entry name" value="Phosphatidylinositol 3-kinase Catalytic Subunit, Chain A, domain 1"/>
    <property type="match status" value="2"/>
</dbReference>
<feature type="compositionally biased region" description="Low complexity" evidence="1">
    <location>
        <begin position="89"/>
        <end position="104"/>
    </location>
</feature>
<dbReference type="InterPro" id="IPR001012">
    <property type="entry name" value="UBX_dom"/>
</dbReference>
<dbReference type="CDD" id="cd16118">
    <property type="entry name" value="UBX2_UBXN9"/>
    <property type="match status" value="1"/>
</dbReference>
<dbReference type="Proteomes" id="UP000320333">
    <property type="component" value="Unassembled WGS sequence"/>
</dbReference>
<accession>A0A507EQ49</accession>
<dbReference type="SMART" id="SM00166">
    <property type="entry name" value="UBX"/>
    <property type="match status" value="1"/>
</dbReference>
<dbReference type="PANTHER" id="PTHR46467">
    <property type="entry name" value="TETHER CONTAINING UBX DOMAIN FOR GLUT4"/>
    <property type="match status" value="1"/>
</dbReference>
<evidence type="ECO:0000313" key="3">
    <source>
        <dbReference type="EMBL" id="TPX66004.1"/>
    </source>
</evidence>
<dbReference type="GO" id="GO:0005737">
    <property type="term" value="C:cytoplasm"/>
    <property type="evidence" value="ECO:0007669"/>
    <property type="project" value="TreeGrafter"/>
</dbReference>
<dbReference type="GO" id="GO:0012506">
    <property type="term" value="C:vesicle membrane"/>
    <property type="evidence" value="ECO:0007669"/>
    <property type="project" value="TreeGrafter"/>
</dbReference>
<dbReference type="GO" id="GO:0006886">
    <property type="term" value="P:intracellular protein transport"/>
    <property type="evidence" value="ECO:0007669"/>
    <property type="project" value="TreeGrafter"/>
</dbReference>
<dbReference type="AlphaFoldDB" id="A0A507EQ49"/>
<reference evidence="3 4" key="1">
    <citation type="journal article" date="2019" name="Sci. Rep.">
        <title>Comparative genomics of chytrid fungi reveal insights into the obligate biotrophic and pathogenic lifestyle of Synchytrium endobioticum.</title>
        <authorList>
            <person name="van de Vossenberg B.T.L.H."/>
            <person name="Warris S."/>
            <person name="Nguyen H.D.T."/>
            <person name="van Gent-Pelzer M.P.E."/>
            <person name="Joly D.L."/>
            <person name="van de Geest H.C."/>
            <person name="Bonants P.J.M."/>
            <person name="Smith D.S."/>
            <person name="Levesque C.A."/>
            <person name="van der Lee T.A.J."/>
        </authorList>
    </citation>
    <scope>NUCLEOTIDE SEQUENCE [LARGE SCALE GENOMIC DNA]</scope>
    <source>
        <strain evidence="3 4">CBS 675.73</strain>
    </source>
</reference>
<feature type="domain" description="UBX" evidence="2">
    <location>
        <begin position="397"/>
        <end position="474"/>
    </location>
</feature>
<dbReference type="SUPFAM" id="SSF54236">
    <property type="entry name" value="Ubiquitin-like"/>
    <property type="match status" value="2"/>
</dbReference>
<evidence type="ECO:0000256" key="1">
    <source>
        <dbReference type="SAM" id="MobiDB-lite"/>
    </source>
</evidence>
<evidence type="ECO:0000259" key="2">
    <source>
        <dbReference type="PROSITE" id="PS50033"/>
    </source>
</evidence>
<organism evidence="3 4">
    <name type="scientific">Chytriomyces confervae</name>
    <dbReference type="NCBI Taxonomy" id="246404"/>
    <lineage>
        <taxon>Eukaryota</taxon>
        <taxon>Fungi</taxon>
        <taxon>Fungi incertae sedis</taxon>
        <taxon>Chytridiomycota</taxon>
        <taxon>Chytridiomycota incertae sedis</taxon>
        <taxon>Chytridiomycetes</taxon>
        <taxon>Chytridiales</taxon>
        <taxon>Chytriomycetaceae</taxon>
        <taxon>Chytriomyces</taxon>
    </lineage>
</organism>
<dbReference type="GO" id="GO:0005634">
    <property type="term" value="C:nucleus"/>
    <property type="evidence" value="ECO:0007669"/>
    <property type="project" value="TreeGrafter"/>
</dbReference>
<feature type="region of interest" description="Disordered" evidence="1">
    <location>
        <begin position="534"/>
        <end position="571"/>
    </location>
</feature>
<evidence type="ECO:0000313" key="4">
    <source>
        <dbReference type="Proteomes" id="UP000320333"/>
    </source>
</evidence>
<dbReference type="CDD" id="cd16105">
    <property type="entry name" value="Ubl_ASPSCR1_like"/>
    <property type="match status" value="1"/>
</dbReference>
<dbReference type="InterPro" id="IPR021569">
    <property type="entry name" value="TUG-UBL1"/>
</dbReference>
<gene>
    <name evidence="3" type="ORF">CcCBS67573_g07953</name>
</gene>
<dbReference type="InterPro" id="IPR029071">
    <property type="entry name" value="Ubiquitin-like_domsf"/>
</dbReference>